<gene>
    <name evidence="3" type="ORF">GCM10011366_28170</name>
</gene>
<feature type="transmembrane region" description="Helical" evidence="2">
    <location>
        <begin position="99"/>
        <end position="121"/>
    </location>
</feature>
<organism evidence="3 4">
    <name type="scientific">Ornithinimicrobium tianjinense</name>
    <dbReference type="NCBI Taxonomy" id="1195761"/>
    <lineage>
        <taxon>Bacteria</taxon>
        <taxon>Bacillati</taxon>
        <taxon>Actinomycetota</taxon>
        <taxon>Actinomycetes</taxon>
        <taxon>Micrococcales</taxon>
        <taxon>Ornithinimicrobiaceae</taxon>
        <taxon>Ornithinimicrobium</taxon>
    </lineage>
</organism>
<dbReference type="RefSeq" id="WP_188431875.1">
    <property type="nucleotide sequence ID" value="NZ_BAABKH010000006.1"/>
</dbReference>
<evidence type="ECO:0000256" key="1">
    <source>
        <dbReference type="SAM" id="MobiDB-lite"/>
    </source>
</evidence>
<proteinExistence type="predicted"/>
<protein>
    <submittedName>
        <fullName evidence="3">Uncharacterized protein</fullName>
    </submittedName>
</protein>
<comment type="caution">
    <text evidence="3">The sequence shown here is derived from an EMBL/GenBank/DDBJ whole genome shotgun (WGS) entry which is preliminary data.</text>
</comment>
<keyword evidence="4" id="KW-1185">Reference proteome</keyword>
<evidence type="ECO:0000313" key="4">
    <source>
        <dbReference type="Proteomes" id="UP000605670"/>
    </source>
</evidence>
<feature type="transmembrane region" description="Helical" evidence="2">
    <location>
        <begin position="141"/>
        <end position="161"/>
    </location>
</feature>
<keyword evidence="2" id="KW-0812">Transmembrane</keyword>
<keyword evidence="2" id="KW-1133">Transmembrane helix</keyword>
<reference evidence="3" key="2">
    <citation type="submission" date="2020-09" db="EMBL/GenBank/DDBJ databases">
        <authorList>
            <person name="Sun Q."/>
            <person name="Zhou Y."/>
        </authorList>
    </citation>
    <scope>NUCLEOTIDE SEQUENCE</scope>
    <source>
        <strain evidence="3">CGMCC 1.12160</strain>
    </source>
</reference>
<dbReference type="Proteomes" id="UP000605670">
    <property type="component" value="Unassembled WGS sequence"/>
</dbReference>
<evidence type="ECO:0000256" key="2">
    <source>
        <dbReference type="SAM" id="Phobius"/>
    </source>
</evidence>
<keyword evidence="2" id="KW-0472">Membrane</keyword>
<feature type="transmembrane region" description="Helical" evidence="2">
    <location>
        <begin position="193"/>
        <end position="211"/>
    </location>
</feature>
<evidence type="ECO:0000313" key="3">
    <source>
        <dbReference type="EMBL" id="GGF58700.1"/>
    </source>
</evidence>
<name>A0A917FAZ4_9MICO</name>
<dbReference type="EMBL" id="BMEM01000005">
    <property type="protein sequence ID" value="GGF58700.1"/>
    <property type="molecule type" value="Genomic_DNA"/>
</dbReference>
<dbReference type="AlphaFoldDB" id="A0A917FAZ4"/>
<accession>A0A917FAZ4</accession>
<sequence>MGSITIHDNGSVVQATAVPPAAQGETWSWSFRATDTAVSRTAINETDEALSDRGQYAGQQVQARLKRTDGSVDESTFFLVPPDLEESDGSAKLDFHGDFGLGLAVVIAVVSFALGWSGHIVQRLRESTAVGTTLETLPGQLAWPLLAAGWMVLSLGLWMLAMEWRAGFKASKAAPVSKGDLPAVIEALGKLKGATLVAIIGLVLLLAPAWIAGSTAASDGSGGSGDDSAVTTAP</sequence>
<reference evidence="3" key="1">
    <citation type="journal article" date="2014" name="Int. J. Syst. Evol. Microbiol.">
        <title>Complete genome sequence of Corynebacterium casei LMG S-19264T (=DSM 44701T), isolated from a smear-ripened cheese.</title>
        <authorList>
            <consortium name="US DOE Joint Genome Institute (JGI-PGF)"/>
            <person name="Walter F."/>
            <person name="Albersmeier A."/>
            <person name="Kalinowski J."/>
            <person name="Ruckert C."/>
        </authorList>
    </citation>
    <scope>NUCLEOTIDE SEQUENCE</scope>
    <source>
        <strain evidence="3">CGMCC 1.12160</strain>
    </source>
</reference>
<feature type="region of interest" description="Disordered" evidence="1">
    <location>
        <begin position="215"/>
        <end position="234"/>
    </location>
</feature>